<dbReference type="Proteomes" id="UP000008221">
    <property type="component" value="Chromosome"/>
</dbReference>
<dbReference type="SUPFAM" id="SSF49319">
    <property type="entry name" value="Actinoxanthin-like"/>
    <property type="match status" value="1"/>
</dbReference>
<evidence type="ECO:0008006" key="8">
    <source>
        <dbReference type="Google" id="ProtNLM"/>
    </source>
</evidence>
<dbReference type="EMBL" id="CP000481">
    <property type="protein sequence ID" value="ABK51921.1"/>
    <property type="molecule type" value="Genomic_DNA"/>
</dbReference>
<dbReference type="PRINTS" id="PR01885">
    <property type="entry name" value="MACROMOMYCIN"/>
</dbReference>
<evidence type="ECO:0000256" key="4">
    <source>
        <dbReference type="ARBA" id="ARBA00023125"/>
    </source>
</evidence>
<comment type="similarity">
    <text evidence="1">Belongs to the neocarzinostatin family.</text>
</comment>
<dbReference type="Gene3D" id="2.60.40.230">
    <property type="entry name" value="Neocarzinostatin-like"/>
    <property type="match status" value="1"/>
</dbReference>
<dbReference type="GO" id="GO:0042742">
    <property type="term" value="P:defense response to bacterium"/>
    <property type="evidence" value="ECO:0007669"/>
    <property type="project" value="UniProtKB-KW"/>
</dbReference>
<dbReference type="InterPro" id="IPR002186">
    <property type="entry name" value="Neocarzinostatin_fam"/>
</dbReference>
<dbReference type="InterPro" id="IPR027273">
    <property type="entry name" value="Neocarzinostatin-like"/>
</dbReference>
<evidence type="ECO:0000256" key="5">
    <source>
        <dbReference type="ARBA" id="ARBA00023157"/>
    </source>
</evidence>
<keyword evidence="4" id="KW-0238">DNA-binding</keyword>
<dbReference type="KEGG" id="ace:Acel_0146"/>
<evidence type="ECO:0000256" key="2">
    <source>
        <dbReference type="ARBA" id="ARBA00022529"/>
    </source>
</evidence>
<evidence type="ECO:0000256" key="1">
    <source>
        <dbReference type="ARBA" id="ARBA00010648"/>
    </source>
</evidence>
<dbReference type="GO" id="GO:0003677">
    <property type="term" value="F:DNA binding"/>
    <property type="evidence" value="ECO:0007669"/>
    <property type="project" value="UniProtKB-KW"/>
</dbReference>
<keyword evidence="5" id="KW-1015">Disulfide bond</keyword>
<evidence type="ECO:0000256" key="3">
    <source>
        <dbReference type="ARBA" id="ARBA00023022"/>
    </source>
</evidence>
<sequence length="111" mass="11445">MHPTISITPAGPYTDGQTVHVTGSGFSPHESLVVEECANKGTNTGPGDCDLEGLVSITSDANGNVTADYKVKKGPFGANKIVCSASQPCLLSVTQPTPNPTEEADVPLSFQ</sequence>
<organism evidence="6 7">
    <name type="scientific">Acidothermus cellulolyticus (strain ATCC 43068 / DSM 8971 / 11B)</name>
    <dbReference type="NCBI Taxonomy" id="351607"/>
    <lineage>
        <taxon>Bacteria</taxon>
        <taxon>Bacillati</taxon>
        <taxon>Actinomycetota</taxon>
        <taxon>Actinomycetes</taxon>
        <taxon>Acidothermales</taxon>
        <taxon>Acidothermaceae</taxon>
        <taxon>Acidothermus</taxon>
    </lineage>
</organism>
<evidence type="ECO:0000313" key="7">
    <source>
        <dbReference type="Proteomes" id="UP000008221"/>
    </source>
</evidence>
<keyword evidence="2" id="KW-0929">Antimicrobial</keyword>
<keyword evidence="7" id="KW-1185">Reference proteome</keyword>
<proteinExistence type="inferred from homology"/>
<dbReference type="STRING" id="351607.Acel_0146"/>
<dbReference type="Pfam" id="PF00960">
    <property type="entry name" value="Neocarzinostat"/>
    <property type="match status" value="1"/>
</dbReference>
<name>A0LR61_ACIC1</name>
<keyword evidence="3" id="KW-0044">Antibiotic</keyword>
<gene>
    <name evidence="6" type="ordered locus">Acel_0146</name>
</gene>
<reference evidence="6 7" key="1">
    <citation type="journal article" date="2009" name="Genome Res.">
        <title>Complete genome of the cellulolytic thermophile Acidothermus cellulolyticus 11B provides insights into its ecophysiological and evolutionary adaptations.</title>
        <authorList>
            <person name="Barabote R.D."/>
            <person name="Xie G."/>
            <person name="Leu D.H."/>
            <person name="Normand P."/>
            <person name="Necsulea A."/>
            <person name="Daubin V."/>
            <person name="Medigue C."/>
            <person name="Adney W.S."/>
            <person name="Xu X.C."/>
            <person name="Lapidus A."/>
            <person name="Parales R.E."/>
            <person name="Detter C."/>
            <person name="Pujic P."/>
            <person name="Bruce D."/>
            <person name="Lavire C."/>
            <person name="Challacombe J.F."/>
            <person name="Brettin T.S."/>
            <person name="Berry A.M."/>
        </authorList>
    </citation>
    <scope>NUCLEOTIDE SEQUENCE [LARGE SCALE GENOMIC DNA]</scope>
    <source>
        <strain evidence="7">ATCC 43068 / DSM 8971 / 11B</strain>
    </source>
</reference>
<protein>
    <recommendedName>
        <fullName evidence="8">IPT/TIG domain-containing protein</fullName>
    </recommendedName>
</protein>
<dbReference type="InParanoid" id="A0LR61"/>
<accession>A0LR61</accession>
<dbReference type="RefSeq" id="WP_011718985.1">
    <property type="nucleotide sequence ID" value="NC_008578.1"/>
</dbReference>
<dbReference type="AlphaFoldDB" id="A0LR61"/>
<evidence type="ECO:0000313" key="6">
    <source>
        <dbReference type="EMBL" id="ABK51921.1"/>
    </source>
</evidence>
<dbReference type="HOGENOM" id="CLU_2152809_0_0_11"/>